<keyword evidence="1" id="KW-0540">Nuclease</keyword>
<dbReference type="RefSeq" id="WP_241515356.1">
    <property type="nucleotide sequence ID" value="NZ_JAFEJT020000126.1"/>
</dbReference>
<evidence type="ECO:0000313" key="1">
    <source>
        <dbReference type="EMBL" id="MCH9277279.1"/>
    </source>
</evidence>
<evidence type="ECO:0000313" key="2">
    <source>
        <dbReference type="Proteomes" id="UP000710815"/>
    </source>
</evidence>
<reference evidence="1 2" key="1">
    <citation type="journal article" date="2021" name="Environ. Microbiol.">
        <title>Genetic insights into the dark matter of the mammalian gut microbiota through targeted genome reconstruction.</title>
        <authorList>
            <person name="Lugli G.A."/>
            <person name="Alessandri G."/>
            <person name="Milani C."/>
            <person name="Viappiani A."/>
            <person name="Fontana F."/>
            <person name="Tarracchini C."/>
            <person name="Mancabelli L."/>
            <person name="Argentini C."/>
            <person name="Ruiz L."/>
            <person name="Margolles A."/>
            <person name="van Sinderen D."/>
            <person name="Turroni F."/>
            <person name="Ventura M."/>
        </authorList>
    </citation>
    <scope>NUCLEOTIDE SEQUENCE [LARGE SCALE GENOMIC DNA]</scope>
    <source>
        <strain evidence="1 2">MA1</strain>
    </source>
</reference>
<reference evidence="1 2" key="2">
    <citation type="journal article" date="2021" name="Syst. Appl. Microbiol.">
        <title>Phylogenetic classification of ten novel species belonging to the genus Bifidobacterium comprising B. phasiani sp. nov., B. pongonis sp. nov., B. saguinibicoloris sp. nov., B. colobi sp. nov., B. simiiventris sp. nov., B. santillanense sp. nov., B. miconis sp. nov., B. amazonense sp. nov., B. pluvialisilvae sp. nov., and B. miconisargentati sp. nov.</title>
        <authorList>
            <person name="Lugli G.A."/>
            <person name="Calvete-Torre I."/>
            <person name="Alessandri G."/>
            <person name="Milani C."/>
            <person name="Turroni F."/>
            <person name="Laiolo P."/>
            <person name="Ossiprandi M.C."/>
            <person name="Margolles A."/>
            <person name="Ruiz L."/>
            <person name="Ventura M."/>
        </authorList>
    </citation>
    <scope>NUCLEOTIDE SEQUENCE [LARGE SCALE GENOMIC DNA]</scope>
    <source>
        <strain evidence="1 2">MA1</strain>
    </source>
</reference>
<dbReference type="Proteomes" id="UP000710815">
    <property type="component" value="Unassembled WGS sequence"/>
</dbReference>
<dbReference type="Gene3D" id="3.40.960.10">
    <property type="entry name" value="VSR Endonuclease"/>
    <property type="match status" value="1"/>
</dbReference>
<comment type="caution">
    <text evidence="1">The sequence shown here is derived from an EMBL/GenBank/DDBJ whole genome shotgun (WGS) entry which is preliminary data.</text>
</comment>
<dbReference type="GO" id="GO:0004519">
    <property type="term" value="F:endonuclease activity"/>
    <property type="evidence" value="ECO:0007669"/>
    <property type="project" value="UniProtKB-KW"/>
</dbReference>
<sequence>MADDSISLKALTELKTLRVQACAELQRRTRQPLIYTRSTALELLSIEKPKLPYSTRRDSTAWVIVPSLQRRCHVPGVTYLAWVGPIETQVVGRYFECVTPVCAWAHYASVLPLDELVVLGDSMMRRDRRLQRARLEDFAHYLQRASGFTGIKKCRRALLLMREDTDSSQETRVRIILLRYGLPEPTVNHALHIPGTARTVFLDMAYPELRIAIEYDGNHHRFSSAQVLRDDKRREDIESAGWTYIKITYVDLLDESAEEALAQRVATALGKVLGTPVPLEPRIDVNRLGDGNRARRRPIWSAGGDIEARGSGRY</sequence>
<gene>
    <name evidence="1" type="ORF">JS533_013600</name>
</gene>
<accession>A0ABS9VZE2</accession>
<keyword evidence="2" id="KW-1185">Reference proteome</keyword>
<dbReference type="EMBL" id="JAFEJT020000126">
    <property type="protein sequence ID" value="MCH9277279.1"/>
    <property type="molecule type" value="Genomic_DNA"/>
</dbReference>
<protein>
    <submittedName>
        <fullName evidence="1">Endonuclease domain-containing protein</fullName>
    </submittedName>
</protein>
<proteinExistence type="predicted"/>
<name>A0ABS9VZE2_9BIFI</name>
<dbReference type="InterPro" id="IPR011335">
    <property type="entry name" value="Restrct_endonuc-II-like"/>
</dbReference>
<dbReference type="SUPFAM" id="SSF52980">
    <property type="entry name" value="Restriction endonuclease-like"/>
    <property type="match status" value="1"/>
</dbReference>
<organism evidence="1 2">
    <name type="scientific">Bifidobacterium amazonense</name>
    <dbReference type="NCBI Taxonomy" id="2809027"/>
    <lineage>
        <taxon>Bacteria</taxon>
        <taxon>Bacillati</taxon>
        <taxon>Actinomycetota</taxon>
        <taxon>Actinomycetes</taxon>
        <taxon>Bifidobacteriales</taxon>
        <taxon>Bifidobacteriaceae</taxon>
        <taxon>Bifidobacterium</taxon>
    </lineage>
</organism>
<keyword evidence="1" id="KW-0378">Hydrolase</keyword>
<keyword evidence="1" id="KW-0255">Endonuclease</keyword>